<gene>
    <name evidence="1" type="ORF">LEP1GSC105_0419</name>
</gene>
<organism evidence="1 2">
    <name type="scientific">Leptospira interrogans str. UI 12758</name>
    <dbReference type="NCBI Taxonomy" id="1049938"/>
    <lineage>
        <taxon>Bacteria</taxon>
        <taxon>Pseudomonadati</taxon>
        <taxon>Spirochaetota</taxon>
        <taxon>Spirochaetia</taxon>
        <taxon>Leptospirales</taxon>
        <taxon>Leptospiraceae</taxon>
        <taxon>Leptospira</taxon>
    </lineage>
</organism>
<protein>
    <submittedName>
        <fullName evidence="1">Uncharacterized protein</fullName>
    </submittedName>
</protein>
<sequence length="46" mass="5334">MNSYSIKTTVDDIFGFYSSIQVSVDRILIQIKELVNYEIFNCKLKG</sequence>
<proteinExistence type="predicted"/>
<evidence type="ECO:0000313" key="2">
    <source>
        <dbReference type="Proteomes" id="UP000001340"/>
    </source>
</evidence>
<accession>A0A0E2D1T9</accession>
<evidence type="ECO:0000313" key="1">
    <source>
        <dbReference type="EMBL" id="EKR53840.1"/>
    </source>
</evidence>
<dbReference type="EMBL" id="AHNR02000063">
    <property type="protein sequence ID" value="EKR53840.1"/>
    <property type="molecule type" value="Genomic_DNA"/>
</dbReference>
<name>A0A0E2D1T9_LEPIR</name>
<comment type="caution">
    <text evidence="1">The sequence shown here is derived from an EMBL/GenBank/DDBJ whole genome shotgun (WGS) entry which is preliminary data.</text>
</comment>
<dbReference type="Proteomes" id="UP000001340">
    <property type="component" value="Unassembled WGS sequence"/>
</dbReference>
<dbReference type="AlphaFoldDB" id="A0A0E2D1T9"/>
<reference evidence="1 2" key="1">
    <citation type="submission" date="2012-10" db="EMBL/GenBank/DDBJ databases">
        <authorList>
            <person name="Harkins D.M."/>
            <person name="Durkin A.S."/>
            <person name="Brinkac L.M."/>
            <person name="Haft D.H."/>
            <person name="Selengut J.D."/>
            <person name="Sanka R."/>
            <person name="DePew J."/>
            <person name="Purushe J."/>
            <person name="Chanthongthip A."/>
            <person name="Lattana O."/>
            <person name="Phetsouvanh R."/>
            <person name="Newton P.N."/>
            <person name="Vinetz J.M."/>
            <person name="Sutton G.G."/>
            <person name="Nierman W.C."/>
            <person name="Fouts D.E."/>
        </authorList>
    </citation>
    <scope>NUCLEOTIDE SEQUENCE [LARGE SCALE GENOMIC DNA]</scope>
    <source>
        <strain evidence="1 2">UI 12758</strain>
    </source>
</reference>